<accession>A0A2S9ILH0</accession>
<gene>
    <name evidence="1" type="ORF">C5748_22080</name>
</gene>
<organism evidence="1 2">
    <name type="scientific">Phyllobacterium phragmitis</name>
    <dbReference type="NCBI Taxonomy" id="2670329"/>
    <lineage>
        <taxon>Bacteria</taxon>
        <taxon>Pseudomonadati</taxon>
        <taxon>Pseudomonadota</taxon>
        <taxon>Alphaproteobacteria</taxon>
        <taxon>Hyphomicrobiales</taxon>
        <taxon>Phyllobacteriaceae</taxon>
        <taxon>Phyllobacterium</taxon>
    </lineage>
</organism>
<evidence type="ECO:0000313" key="1">
    <source>
        <dbReference type="EMBL" id="PRD41377.1"/>
    </source>
</evidence>
<dbReference type="Proteomes" id="UP000239434">
    <property type="component" value="Unassembled WGS sequence"/>
</dbReference>
<dbReference type="AlphaFoldDB" id="A0A2S9ILH0"/>
<comment type="caution">
    <text evidence="1">The sequence shown here is derived from an EMBL/GenBank/DDBJ whole genome shotgun (WGS) entry which is preliminary data.</text>
</comment>
<proteinExistence type="predicted"/>
<evidence type="ECO:0000313" key="2">
    <source>
        <dbReference type="Proteomes" id="UP000239434"/>
    </source>
</evidence>
<reference evidence="1 2" key="1">
    <citation type="submission" date="2018-02" db="EMBL/GenBank/DDBJ databases">
        <title>The draft genome of Phyllobacterium sp. 1N-3.</title>
        <authorList>
            <person name="Liu L."/>
            <person name="Li L."/>
            <person name="Zhang X."/>
            <person name="Wang T."/>
            <person name="Liang L."/>
        </authorList>
    </citation>
    <scope>NUCLEOTIDE SEQUENCE [LARGE SCALE GENOMIC DNA]</scope>
    <source>
        <strain evidence="1 2">1N-3</strain>
    </source>
</reference>
<name>A0A2S9ILH0_9HYPH</name>
<keyword evidence="2" id="KW-1185">Reference proteome</keyword>
<sequence>MKNIHDEDFDVERDLFLAPAEDRQLDAHFGHGVEHFESFPSPTAMSQLAEAGILVRTWDLMQLGVAMHTFHGSPSLHFNKESIERERRIAELTADLSNLLSHGEIEEDGWRTFWGNADWSDFEETLEAPEPEGTINVPDLREDLVILENSAKERLEWLQSAKQSIIEPQSNRADRIRYFYWLILIAFWRYQLRREIGTCTSPDRDAYGPLVKFIQVMSARGMSQEETKGTTIRAFIRRSADRTVYFESYFEPHSKADPAF</sequence>
<dbReference type="EMBL" id="PVBR01000021">
    <property type="protein sequence ID" value="PRD41377.1"/>
    <property type="molecule type" value="Genomic_DNA"/>
</dbReference>
<protein>
    <submittedName>
        <fullName evidence="1">Uncharacterized protein</fullName>
    </submittedName>
</protein>
<dbReference type="RefSeq" id="WP_105744390.1">
    <property type="nucleotide sequence ID" value="NZ_PVBR01000021.1"/>
</dbReference>